<name>A0AAD3SH58_NEPGR</name>
<comment type="caution">
    <text evidence="1">The sequence shown here is derived from an EMBL/GenBank/DDBJ whole genome shotgun (WGS) entry which is preliminary data.</text>
</comment>
<keyword evidence="2" id="KW-1185">Reference proteome</keyword>
<dbReference type="PANTHER" id="PTHR37375">
    <property type="entry name" value="EXPRESSED PROTEIN"/>
    <property type="match status" value="1"/>
</dbReference>
<dbReference type="InterPro" id="IPR037119">
    <property type="entry name" value="Haem_oxidase_HugZ-like_sf"/>
</dbReference>
<dbReference type="EMBL" id="BSYO01000010">
    <property type="protein sequence ID" value="GMH10701.1"/>
    <property type="molecule type" value="Genomic_DNA"/>
</dbReference>
<evidence type="ECO:0000313" key="2">
    <source>
        <dbReference type="Proteomes" id="UP001279734"/>
    </source>
</evidence>
<reference evidence="1" key="1">
    <citation type="submission" date="2023-05" db="EMBL/GenBank/DDBJ databases">
        <title>Nepenthes gracilis genome sequencing.</title>
        <authorList>
            <person name="Fukushima K."/>
        </authorList>
    </citation>
    <scope>NUCLEOTIDE SEQUENCE</scope>
    <source>
        <strain evidence="1">SING2019-196</strain>
    </source>
</reference>
<proteinExistence type="predicted"/>
<sequence>MKGQKARVLTLAEKCKNILASNWKGNLNTIKADSQGSKQDIYASRVKYLIKKGKPYIWVPEKDLHNVNTVIDERASFGVASHFPGPLANLLRSMKQFPARVALTGEVMVLRDEKAHLAIESLRETVISEQKTLVESSYAVSGILNSSTFGSTSRCENLLEVFNSDENYVVYKLNISSCVFIDGNGGTHEVDLQELEISKADKLSPFSAKLIDGINQSAIRRRALMIFCLVYLNTYAKDAYILWVDRKGFDVLGKVASSGGEFHWKEIRFTFKEEACDVESFCHQLVEMEEEALKNVKSYSGLG</sequence>
<protein>
    <recommendedName>
        <fullName evidence="3">FMN-binding split barrel</fullName>
    </recommendedName>
</protein>
<dbReference type="SUPFAM" id="SSF50475">
    <property type="entry name" value="FMN-binding split barrel"/>
    <property type="match status" value="1"/>
</dbReference>
<accession>A0AAD3SH58</accession>
<organism evidence="1 2">
    <name type="scientific">Nepenthes gracilis</name>
    <name type="common">Slender pitcher plant</name>
    <dbReference type="NCBI Taxonomy" id="150966"/>
    <lineage>
        <taxon>Eukaryota</taxon>
        <taxon>Viridiplantae</taxon>
        <taxon>Streptophyta</taxon>
        <taxon>Embryophyta</taxon>
        <taxon>Tracheophyta</taxon>
        <taxon>Spermatophyta</taxon>
        <taxon>Magnoliopsida</taxon>
        <taxon>eudicotyledons</taxon>
        <taxon>Gunneridae</taxon>
        <taxon>Pentapetalae</taxon>
        <taxon>Caryophyllales</taxon>
        <taxon>Nepenthaceae</taxon>
        <taxon>Nepenthes</taxon>
    </lineage>
</organism>
<evidence type="ECO:0000313" key="1">
    <source>
        <dbReference type="EMBL" id="GMH10701.1"/>
    </source>
</evidence>
<dbReference type="Proteomes" id="UP001279734">
    <property type="component" value="Unassembled WGS sequence"/>
</dbReference>
<dbReference type="Gene3D" id="3.20.180.10">
    <property type="entry name" value="PNP-oxidase-like"/>
    <property type="match status" value="1"/>
</dbReference>
<evidence type="ECO:0008006" key="3">
    <source>
        <dbReference type="Google" id="ProtNLM"/>
    </source>
</evidence>
<dbReference type="Gene3D" id="2.30.110.10">
    <property type="entry name" value="Electron Transport, Fmn-binding Protein, Chain A"/>
    <property type="match status" value="1"/>
</dbReference>
<gene>
    <name evidence="1" type="ORF">Nepgr_012542</name>
</gene>
<dbReference type="AlphaFoldDB" id="A0AAD3SH58"/>
<dbReference type="InterPro" id="IPR012349">
    <property type="entry name" value="Split_barrel_FMN-bd"/>
</dbReference>
<dbReference type="PANTHER" id="PTHR37375:SF1">
    <property type="entry name" value="DUF2470 DOMAIN-CONTAINING PROTEIN"/>
    <property type="match status" value="1"/>
</dbReference>